<dbReference type="EMBL" id="KB870806">
    <property type="protein sequence ID" value="EOA33327.1"/>
    <property type="molecule type" value="Genomic_DNA"/>
</dbReference>
<dbReference type="AlphaFoldDB" id="R0GC60"/>
<protein>
    <submittedName>
        <fullName evidence="1">Uncharacterized protein</fullName>
    </submittedName>
</protein>
<evidence type="ECO:0000313" key="1">
    <source>
        <dbReference type="EMBL" id="EOA33327.1"/>
    </source>
</evidence>
<proteinExistence type="predicted"/>
<organism evidence="1 2">
    <name type="scientific">Capsella rubella</name>
    <dbReference type="NCBI Taxonomy" id="81985"/>
    <lineage>
        <taxon>Eukaryota</taxon>
        <taxon>Viridiplantae</taxon>
        <taxon>Streptophyta</taxon>
        <taxon>Embryophyta</taxon>
        <taxon>Tracheophyta</taxon>
        <taxon>Spermatophyta</taxon>
        <taxon>Magnoliopsida</taxon>
        <taxon>eudicotyledons</taxon>
        <taxon>Gunneridae</taxon>
        <taxon>Pentapetalae</taxon>
        <taxon>rosids</taxon>
        <taxon>malvids</taxon>
        <taxon>Brassicales</taxon>
        <taxon>Brassicaceae</taxon>
        <taxon>Camelineae</taxon>
        <taxon>Capsella</taxon>
    </lineage>
</organism>
<gene>
    <name evidence="1" type="ORF">CARUB_v10022102mg</name>
</gene>
<keyword evidence="2" id="KW-1185">Reference proteome</keyword>
<evidence type="ECO:0000313" key="2">
    <source>
        <dbReference type="Proteomes" id="UP000029121"/>
    </source>
</evidence>
<dbReference type="PANTHER" id="PTHR32120">
    <property type="entry name" value="SMALL RIBOSOMAL SUBUNIT BIOGENESIS GTPASE RSGA"/>
    <property type="match status" value="1"/>
</dbReference>
<dbReference type="PANTHER" id="PTHR32120:SF11">
    <property type="entry name" value="SMALL RIBOSOMAL SUBUNIT BIOGENESIS GTPASE RSGA 1, MITOCHONDRIAL-RELATED"/>
    <property type="match status" value="1"/>
</dbReference>
<sequence length="97" mass="11344">MVVGGQCEFQNCSHIGVQGCAVKGGWERYPYYLQLLEEIKIDEESQLNKYVTKKEGGVRCKMGEKGMEQGRARLDRKKYRIESRKKMKQTMMTELKF</sequence>
<dbReference type="STRING" id="81985.R0GC60"/>
<accession>R0GC60</accession>
<dbReference type="Proteomes" id="UP000029121">
    <property type="component" value="Unassembled WGS sequence"/>
</dbReference>
<dbReference type="GO" id="GO:0005525">
    <property type="term" value="F:GTP binding"/>
    <property type="evidence" value="ECO:0007669"/>
    <property type="project" value="InterPro"/>
</dbReference>
<name>R0GC60_9BRAS</name>
<dbReference type="InterPro" id="IPR004881">
    <property type="entry name" value="Ribosome_biogen_GTPase_RsgA"/>
</dbReference>
<reference evidence="2" key="1">
    <citation type="journal article" date="2013" name="Nat. Genet.">
        <title>The Capsella rubella genome and the genomic consequences of rapid mating system evolution.</title>
        <authorList>
            <person name="Slotte T."/>
            <person name="Hazzouri K.M."/>
            <person name="Agren J.A."/>
            <person name="Koenig D."/>
            <person name="Maumus F."/>
            <person name="Guo Y.L."/>
            <person name="Steige K."/>
            <person name="Platts A.E."/>
            <person name="Escobar J.S."/>
            <person name="Newman L.K."/>
            <person name="Wang W."/>
            <person name="Mandakova T."/>
            <person name="Vello E."/>
            <person name="Smith L.M."/>
            <person name="Henz S.R."/>
            <person name="Steffen J."/>
            <person name="Takuno S."/>
            <person name="Brandvain Y."/>
            <person name="Coop G."/>
            <person name="Andolfatto P."/>
            <person name="Hu T.T."/>
            <person name="Blanchette M."/>
            <person name="Clark R.M."/>
            <person name="Quesneville H."/>
            <person name="Nordborg M."/>
            <person name="Gaut B.S."/>
            <person name="Lysak M.A."/>
            <person name="Jenkins J."/>
            <person name="Grimwood J."/>
            <person name="Chapman J."/>
            <person name="Prochnik S."/>
            <person name="Shu S."/>
            <person name="Rokhsar D."/>
            <person name="Schmutz J."/>
            <person name="Weigel D."/>
            <person name="Wright S.I."/>
        </authorList>
    </citation>
    <scope>NUCLEOTIDE SEQUENCE [LARGE SCALE GENOMIC DNA]</scope>
    <source>
        <strain evidence="2">cv. Monte Gargano</strain>
    </source>
</reference>
<dbReference type="Gene3D" id="1.10.40.50">
    <property type="entry name" value="Probable gtpase engc, domain 3"/>
    <property type="match status" value="1"/>
</dbReference>
<dbReference type="GO" id="GO:0003924">
    <property type="term" value="F:GTPase activity"/>
    <property type="evidence" value="ECO:0007669"/>
    <property type="project" value="InterPro"/>
</dbReference>